<dbReference type="SUPFAM" id="SSF56672">
    <property type="entry name" value="DNA/RNA polymerases"/>
    <property type="match status" value="1"/>
</dbReference>
<dbReference type="PANTHER" id="PTHR42648">
    <property type="entry name" value="TRANSPOSASE, PUTATIVE-RELATED"/>
    <property type="match status" value="1"/>
</dbReference>
<feature type="compositionally biased region" description="Basic and acidic residues" evidence="9">
    <location>
        <begin position="777"/>
        <end position="786"/>
    </location>
</feature>
<dbReference type="OrthoDB" id="3270333at2759"/>
<dbReference type="PROSITE" id="PS50994">
    <property type="entry name" value="INTEGRASE"/>
    <property type="match status" value="1"/>
</dbReference>
<evidence type="ECO:0000256" key="4">
    <source>
        <dbReference type="ARBA" id="ARBA00022750"/>
    </source>
</evidence>
<dbReference type="GO" id="GO:0015074">
    <property type="term" value="P:DNA integration"/>
    <property type="evidence" value="ECO:0007669"/>
    <property type="project" value="InterPro"/>
</dbReference>
<gene>
    <name evidence="11" type="ORF">PIIN_09278</name>
</gene>
<dbReference type="InterPro" id="IPR057670">
    <property type="entry name" value="SH3_retrovirus"/>
</dbReference>
<feature type="compositionally biased region" description="Polar residues" evidence="9">
    <location>
        <begin position="766"/>
        <end position="775"/>
    </location>
</feature>
<dbReference type="Pfam" id="PF07727">
    <property type="entry name" value="RVT_2"/>
    <property type="match status" value="1"/>
</dbReference>
<evidence type="ECO:0000313" key="12">
    <source>
        <dbReference type="Proteomes" id="UP000007148"/>
    </source>
</evidence>
<keyword evidence="2" id="KW-0645">Protease</keyword>
<dbReference type="SUPFAM" id="SSF53098">
    <property type="entry name" value="Ribonuclease H-like"/>
    <property type="match status" value="1"/>
</dbReference>
<evidence type="ECO:0000256" key="9">
    <source>
        <dbReference type="SAM" id="MobiDB-lite"/>
    </source>
</evidence>
<evidence type="ECO:0000256" key="6">
    <source>
        <dbReference type="ARBA" id="ARBA00022884"/>
    </source>
</evidence>
<dbReference type="InterPro" id="IPR043502">
    <property type="entry name" value="DNA/RNA_pol_sf"/>
</dbReference>
<dbReference type="Gene3D" id="3.30.420.10">
    <property type="entry name" value="Ribonuclease H-like superfamily/Ribonuclease H"/>
    <property type="match status" value="1"/>
</dbReference>
<organism evidence="11 12">
    <name type="scientific">Serendipita indica (strain DSM 11827)</name>
    <name type="common">Root endophyte fungus</name>
    <name type="synonym">Piriformospora indica</name>
    <dbReference type="NCBI Taxonomy" id="1109443"/>
    <lineage>
        <taxon>Eukaryota</taxon>
        <taxon>Fungi</taxon>
        <taxon>Dikarya</taxon>
        <taxon>Basidiomycota</taxon>
        <taxon>Agaricomycotina</taxon>
        <taxon>Agaricomycetes</taxon>
        <taxon>Sebacinales</taxon>
        <taxon>Serendipitaceae</taxon>
        <taxon>Serendipita</taxon>
    </lineage>
</organism>
<dbReference type="HOGENOM" id="CLU_294938_0_0_1"/>
<dbReference type="GO" id="GO:0004190">
    <property type="term" value="F:aspartic-type endopeptidase activity"/>
    <property type="evidence" value="ECO:0007669"/>
    <property type="project" value="UniProtKB-KW"/>
</dbReference>
<feature type="region of interest" description="Disordered" evidence="9">
    <location>
        <begin position="617"/>
        <end position="654"/>
    </location>
</feature>
<keyword evidence="4" id="KW-0064">Aspartyl protease</keyword>
<dbReference type="GO" id="GO:0003887">
    <property type="term" value="F:DNA-directed DNA polymerase activity"/>
    <property type="evidence" value="ECO:0007669"/>
    <property type="project" value="UniProtKB-EC"/>
</dbReference>
<evidence type="ECO:0000313" key="11">
    <source>
        <dbReference type="EMBL" id="CCA75294.1"/>
    </source>
</evidence>
<dbReference type="Proteomes" id="UP000007148">
    <property type="component" value="Unassembled WGS sequence"/>
</dbReference>
<dbReference type="InParanoid" id="G4TVF1"/>
<feature type="domain" description="Integrase catalytic" evidence="10">
    <location>
        <begin position="411"/>
        <end position="492"/>
    </location>
</feature>
<keyword evidence="5" id="KW-0378">Hydrolase</keyword>
<evidence type="ECO:0000256" key="7">
    <source>
        <dbReference type="ARBA" id="ARBA00048173"/>
    </source>
</evidence>
<feature type="region of interest" description="Disordered" evidence="9">
    <location>
        <begin position="765"/>
        <end position="786"/>
    </location>
</feature>
<name>G4TVF1_SERID</name>
<evidence type="ECO:0000256" key="5">
    <source>
        <dbReference type="ARBA" id="ARBA00022801"/>
    </source>
</evidence>
<keyword evidence="6" id="KW-0694">RNA-binding</keyword>
<dbReference type="STRING" id="1109443.G4TVF1"/>
<comment type="caution">
    <text evidence="11">The sequence shown here is derived from an EMBL/GenBank/DDBJ whole genome shotgun (WGS) entry which is preliminary data.</text>
</comment>
<dbReference type="AlphaFoldDB" id="G4TVF1"/>
<sequence>MLLSSTYTGNTKESLIQHFNDMVNANARLKQHNMSVPDSIVAISMVNSIGHKEPAWKVLQLQAWVLEKEASKLTSAAVRDFYVNRVPFSLTKGNSVVTSSTNALLATTPASTKPKGTATSGKGWKKPEFPTCEFCRHAHGPDDCWKNSHEELKALKARGALTQTNVAQVALSPARTVFFANETTFVGNDIQHVPFCRLIDAKLAANIIHASAASPTFKDAINVDSSCNVHMLPVRSYFDDEGFEMLVTPVPIKIGDDSFAYASHRGNISLLVPRKGLPSTMPQLRRVLYCSTLATTLISPQLLNDNGLITVLNRADSAIYYKKGNLLVAHCPQSPTTNLYTLVGTTKSSFSHASLLAATRTLDINLLHRIMGHLNYDDMRRVVAKRMTEKQYLRKVLAMESTAGNTPLWNLRSISKMRGIEHQTTTPYAPQQNGKAERKNCTLLTTAIAMLEESRLSSDFWADAFVHANDIINCRPHSKQKRTPFEAWHGSKPLIAHYKPFGCPAFVLDHHSATKVAPRSKYCQFLGMSETSKGYRLWCPEEKRVLVSREVHFDLVASNPIPAVLLPLANISDVHAIVDATLSEKAAPVSVPTADTISTQQQVTLTTEKYEDETIAQQPEAHAPSNSEHVPALEAPSHPPSPIPEPVRLPSPPRRRCRNKVEMLYESFQLHPDNIGALATTLTSLEEWMTELQGEYLKDWTDKEVDYWGIGICLSALSGPEEPPKTIQQVLSLPEKEWNQWLQAIYGELDSLIEKGVIEPVAGPPSWQTSSQQLASHEGHVPSRERSKTQGIDYQETFAPVVKATSVRLLFALSAQLSLKVDHLDVETAFLHGELEEEIYILPPAGWDKLETKNLGSLWRLLKSLYGLKQASLVWNTLLDRILRQFGFIRLQSDFCLYVYRRENEVAILAVYVDDMALAYSCQSMANEIKEFLSGHISPSRILAQSHNSSTSKSFMTLNAPHTHSHKIITFNNSSHNFKFHLVALQLPLQGELSSQSWTVPPPLLIHIVILIVNYRFSHVSFHVYPS</sequence>
<dbReference type="GO" id="GO:0032196">
    <property type="term" value="P:transposition"/>
    <property type="evidence" value="ECO:0007669"/>
    <property type="project" value="UniProtKB-KW"/>
</dbReference>
<dbReference type="InterPro" id="IPR001584">
    <property type="entry name" value="Integrase_cat-core"/>
</dbReference>
<dbReference type="GO" id="GO:0006508">
    <property type="term" value="P:proteolysis"/>
    <property type="evidence" value="ECO:0007669"/>
    <property type="project" value="UniProtKB-KW"/>
</dbReference>
<dbReference type="InterPro" id="IPR013103">
    <property type="entry name" value="RVT_2"/>
</dbReference>
<evidence type="ECO:0000256" key="3">
    <source>
        <dbReference type="ARBA" id="ARBA00022723"/>
    </source>
</evidence>
<dbReference type="GO" id="GO:0005634">
    <property type="term" value="C:nucleus"/>
    <property type="evidence" value="ECO:0007669"/>
    <property type="project" value="UniProtKB-ARBA"/>
</dbReference>
<dbReference type="EMBL" id="CAFZ01000426">
    <property type="protein sequence ID" value="CCA75294.1"/>
    <property type="molecule type" value="Genomic_DNA"/>
</dbReference>
<evidence type="ECO:0000256" key="2">
    <source>
        <dbReference type="ARBA" id="ARBA00022670"/>
    </source>
</evidence>
<dbReference type="Pfam" id="PF22936">
    <property type="entry name" value="Pol_BBD"/>
    <property type="match status" value="1"/>
</dbReference>
<proteinExistence type="predicted"/>
<evidence type="ECO:0000259" key="10">
    <source>
        <dbReference type="PROSITE" id="PS50994"/>
    </source>
</evidence>
<accession>G4TVF1</accession>
<keyword evidence="1" id="KW-0815">Transposition</keyword>
<dbReference type="GO" id="GO:0046872">
    <property type="term" value="F:metal ion binding"/>
    <property type="evidence" value="ECO:0007669"/>
    <property type="project" value="UniProtKB-KW"/>
</dbReference>
<dbReference type="InterPro" id="IPR012337">
    <property type="entry name" value="RNaseH-like_sf"/>
</dbReference>
<comment type="catalytic activity">
    <reaction evidence="7">
        <text>DNA(n) + a 2'-deoxyribonucleoside 5'-triphosphate = DNA(n+1) + diphosphate</text>
        <dbReference type="Rhea" id="RHEA:22508"/>
        <dbReference type="Rhea" id="RHEA-COMP:17339"/>
        <dbReference type="Rhea" id="RHEA-COMP:17340"/>
        <dbReference type="ChEBI" id="CHEBI:33019"/>
        <dbReference type="ChEBI" id="CHEBI:61560"/>
        <dbReference type="ChEBI" id="CHEBI:173112"/>
        <dbReference type="EC" id="2.7.7.49"/>
    </reaction>
</comment>
<feature type="compositionally biased region" description="Pro residues" evidence="9">
    <location>
        <begin position="637"/>
        <end position="652"/>
    </location>
</feature>
<dbReference type="PANTHER" id="PTHR42648:SF24">
    <property type="entry name" value="INTEGRASE CATALYTIC DOMAIN-CONTAINING PROTEIN"/>
    <property type="match status" value="1"/>
</dbReference>
<reference evidence="11 12" key="1">
    <citation type="journal article" date="2011" name="PLoS Pathog.">
        <title>Endophytic Life Strategies Decoded by Genome and Transcriptome Analyses of the Mutualistic Root Symbiont Piriformospora indica.</title>
        <authorList>
            <person name="Zuccaro A."/>
            <person name="Lahrmann U."/>
            <person name="Guldener U."/>
            <person name="Langen G."/>
            <person name="Pfiffi S."/>
            <person name="Biedenkopf D."/>
            <person name="Wong P."/>
            <person name="Samans B."/>
            <person name="Grimm C."/>
            <person name="Basiewicz M."/>
            <person name="Murat C."/>
            <person name="Martin F."/>
            <person name="Kogel K.H."/>
        </authorList>
    </citation>
    <scope>NUCLEOTIDE SEQUENCE [LARGE SCALE GENOMIC DNA]</scope>
    <source>
        <strain evidence="11 12">DSM 11827</strain>
    </source>
</reference>
<protein>
    <recommendedName>
        <fullName evidence="10">Integrase catalytic domain-containing protein</fullName>
    </recommendedName>
</protein>
<keyword evidence="3" id="KW-0479">Metal-binding</keyword>
<dbReference type="GO" id="GO:0003723">
    <property type="term" value="F:RNA binding"/>
    <property type="evidence" value="ECO:0007669"/>
    <property type="project" value="UniProtKB-KW"/>
</dbReference>
<keyword evidence="12" id="KW-1185">Reference proteome</keyword>
<evidence type="ECO:0000256" key="1">
    <source>
        <dbReference type="ARBA" id="ARBA00022578"/>
    </source>
</evidence>
<dbReference type="InterPro" id="IPR054722">
    <property type="entry name" value="PolX-like_BBD"/>
</dbReference>
<dbReference type="eggNOG" id="KOG0017">
    <property type="taxonomic scope" value="Eukaryota"/>
</dbReference>
<evidence type="ECO:0000256" key="8">
    <source>
        <dbReference type="ARBA" id="ARBA00049244"/>
    </source>
</evidence>
<comment type="catalytic activity">
    <reaction evidence="8">
        <text>DNA(n) + a 2'-deoxyribonucleoside 5'-triphosphate = DNA(n+1) + diphosphate</text>
        <dbReference type="Rhea" id="RHEA:22508"/>
        <dbReference type="Rhea" id="RHEA-COMP:17339"/>
        <dbReference type="Rhea" id="RHEA-COMP:17340"/>
        <dbReference type="ChEBI" id="CHEBI:33019"/>
        <dbReference type="ChEBI" id="CHEBI:61560"/>
        <dbReference type="ChEBI" id="CHEBI:173112"/>
        <dbReference type="EC" id="2.7.7.7"/>
    </reaction>
</comment>
<dbReference type="InterPro" id="IPR039537">
    <property type="entry name" value="Retrotran_Ty1/copia-like"/>
</dbReference>
<dbReference type="Pfam" id="PF25597">
    <property type="entry name" value="SH3_retrovirus"/>
    <property type="match status" value="1"/>
</dbReference>
<dbReference type="GO" id="GO:0003964">
    <property type="term" value="F:RNA-directed DNA polymerase activity"/>
    <property type="evidence" value="ECO:0007669"/>
    <property type="project" value="UniProtKB-EC"/>
</dbReference>
<dbReference type="InterPro" id="IPR036397">
    <property type="entry name" value="RNaseH_sf"/>
</dbReference>